<keyword evidence="3" id="KW-0648">Protein biosynthesis</keyword>
<dbReference type="AlphaFoldDB" id="A0AAQ1P1V7"/>
<dbReference type="EMBL" id="OEJX01000064">
    <property type="protein sequence ID" value="SOR63395.1"/>
    <property type="molecule type" value="Genomic_DNA"/>
</dbReference>
<feature type="domain" description="Replication initiation protein-like C-terminal" evidence="2">
    <location>
        <begin position="114"/>
        <end position="222"/>
    </location>
</feature>
<proteinExistence type="predicted"/>
<name>A0AAQ1P1V7_LEPIR</name>
<evidence type="ECO:0000259" key="2">
    <source>
        <dbReference type="Pfam" id="PF02486"/>
    </source>
</evidence>
<keyword evidence="3" id="KW-0396">Initiation factor</keyword>
<evidence type="ECO:0000313" key="3">
    <source>
        <dbReference type="EMBL" id="SOR63395.1"/>
    </source>
</evidence>
<feature type="region of interest" description="Disordered" evidence="1">
    <location>
        <begin position="369"/>
        <end position="388"/>
    </location>
</feature>
<organism evidence="3 4">
    <name type="scientific">Leptospira interrogans serovar Manilae</name>
    <dbReference type="NCBI Taxonomy" id="214675"/>
    <lineage>
        <taxon>Bacteria</taxon>
        <taxon>Pseudomonadati</taxon>
        <taxon>Spirochaetota</taxon>
        <taxon>Spirochaetia</taxon>
        <taxon>Leptospirales</taxon>
        <taxon>Leptospiraceae</taxon>
        <taxon>Leptospira</taxon>
    </lineage>
</organism>
<comment type="caution">
    <text evidence="3">The sequence shown here is derived from an EMBL/GenBank/DDBJ whole genome shotgun (WGS) entry which is preliminary data.</text>
</comment>
<evidence type="ECO:0000256" key="1">
    <source>
        <dbReference type="SAM" id="MobiDB-lite"/>
    </source>
</evidence>
<sequence length="388" mass="45708">MNALEMLGSSESPIIIPPELKRPFVDWLSFSIEYSEKSWEWLRYVFGELQIEEKGTHTGHTHRFRASGDVFGAFSPERKSQKIYISLSSKALFTFRLSPLSLNDLISGAIKLNGKFTRIDLALDDYEGHLNLPYIYEKLEKKEVATRFRSFSRFEAPVNLVMTGNLFKDHKIGRHGFTIYIGAFRGSNTFVRIYDKKRQIGKECAWPVWNRLEFQLSHDAADQYCNPTWSVVPETGEILKTKERFPDPRRATFENRSFPKMAFYYLKFLDPTFKQKMDEWGHFYLEEIHKRYWSPCSWWTKFLQASEGESIGLPKNVTGLQDIDNWIRTQTSGAYYLLNEFYGEEYLNEILKDGKEKFEKNKKYQTILKEEGEKRKNPPKLEFDEVPF</sequence>
<dbReference type="RefSeq" id="WP_000992442.1">
    <property type="nucleotide sequence ID" value="NZ_CP011931.1"/>
</dbReference>
<reference evidence="3 4" key="1">
    <citation type="submission" date="2017-11" db="EMBL/GenBank/DDBJ databases">
        <authorList>
            <person name="Lechat P."/>
        </authorList>
    </citation>
    <scope>NUCLEOTIDE SEQUENCE [LARGE SCALE GENOMIC DNA]</scope>
    <source>
        <strain evidence="3">L495</strain>
    </source>
</reference>
<dbReference type="GO" id="GO:0003743">
    <property type="term" value="F:translation initiation factor activity"/>
    <property type="evidence" value="ECO:0007669"/>
    <property type="project" value="UniProtKB-KW"/>
</dbReference>
<dbReference type="Pfam" id="PF02486">
    <property type="entry name" value="Rep_trans"/>
    <property type="match status" value="1"/>
</dbReference>
<dbReference type="InterPro" id="IPR003491">
    <property type="entry name" value="REP-like_C"/>
</dbReference>
<evidence type="ECO:0000313" key="4">
    <source>
        <dbReference type="Proteomes" id="UP000234460"/>
    </source>
</evidence>
<gene>
    <name evidence="3" type="ORF">LMANV2_670059</name>
</gene>
<protein>
    <submittedName>
        <fullName evidence="3">Replication initiation factor</fullName>
    </submittedName>
</protein>
<dbReference type="Proteomes" id="UP000234460">
    <property type="component" value="Chromosome LMANV2"/>
</dbReference>
<accession>A0AAQ1P1V7</accession>